<dbReference type="Proteomes" id="UP000199533">
    <property type="component" value="Unassembled WGS sequence"/>
</dbReference>
<evidence type="ECO:0000313" key="5">
    <source>
        <dbReference type="EMBL" id="SFK12637.1"/>
    </source>
</evidence>
<evidence type="ECO:0000256" key="2">
    <source>
        <dbReference type="ARBA" id="ARBA00023125"/>
    </source>
</evidence>
<dbReference type="Pfam" id="PF00027">
    <property type="entry name" value="cNMP_binding"/>
    <property type="match status" value="1"/>
</dbReference>
<evidence type="ECO:0000259" key="4">
    <source>
        <dbReference type="PROSITE" id="PS51063"/>
    </source>
</evidence>
<dbReference type="SMART" id="SM00419">
    <property type="entry name" value="HTH_CRP"/>
    <property type="match status" value="1"/>
</dbReference>
<dbReference type="OrthoDB" id="7643467at2"/>
<keyword evidence="2" id="KW-0238">DNA-binding</keyword>
<evidence type="ECO:0000256" key="3">
    <source>
        <dbReference type="ARBA" id="ARBA00023163"/>
    </source>
</evidence>
<dbReference type="InterPro" id="IPR014710">
    <property type="entry name" value="RmlC-like_jellyroll"/>
</dbReference>
<evidence type="ECO:0000256" key="1">
    <source>
        <dbReference type="ARBA" id="ARBA00023015"/>
    </source>
</evidence>
<gene>
    <name evidence="5" type="ORF">SAMN05216302_100139</name>
</gene>
<dbReference type="PROSITE" id="PS51063">
    <property type="entry name" value="HTH_CRP_2"/>
    <property type="match status" value="1"/>
</dbReference>
<dbReference type="Pfam" id="PF13545">
    <property type="entry name" value="HTH_Crp_2"/>
    <property type="match status" value="1"/>
</dbReference>
<dbReference type="SMART" id="SM00100">
    <property type="entry name" value="cNMP"/>
    <property type="match status" value="1"/>
</dbReference>
<dbReference type="NCBIfam" id="NF008365">
    <property type="entry name" value="PRK11161.1"/>
    <property type="match status" value="1"/>
</dbReference>
<dbReference type="CDD" id="cd00092">
    <property type="entry name" value="HTH_CRP"/>
    <property type="match status" value="1"/>
</dbReference>
<keyword evidence="6" id="KW-1185">Reference proteome</keyword>
<dbReference type="PRINTS" id="PR00034">
    <property type="entry name" value="HTHCRP"/>
</dbReference>
<evidence type="ECO:0000313" key="6">
    <source>
        <dbReference type="Proteomes" id="UP000199533"/>
    </source>
</evidence>
<dbReference type="InterPro" id="IPR036388">
    <property type="entry name" value="WH-like_DNA-bd_sf"/>
</dbReference>
<dbReference type="InterPro" id="IPR012318">
    <property type="entry name" value="HTH_CRP"/>
</dbReference>
<dbReference type="PANTHER" id="PTHR24567">
    <property type="entry name" value="CRP FAMILY TRANSCRIPTIONAL REGULATORY PROTEIN"/>
    <property type="match status" value="1"/>
</dbReference>
<protein>
    <submittedName>
        <fullName evidence="5">CRP/FNR family transcriptional regulator, anaerobic regulatory protein</fullName>
    </submittedName>
</protein>
<dbReference type="STRING" id="52441.SAMN05216302_100139"/>
<feature type="domain" description="HTH crp-type" evidence="4">
    <location>
        <begin position="164"/>
        <end position="237"/>
    </location>
</feature>
<name>A0A1I3X0A7_9PROT</name>
<dbReference type="CDD" id="cd00038">
    <property type="entry name" value="CAP_ED"/>
    <property type="match status" value="1"/>
</dbReference>
<proteinExistence type="predicted"/>
<dbReference type="SUPFAM" id="SSF51206">
    <property type="entry name" value="cAMP-binding domain-like"/>
    <property type="match status" value="1"/>
</dbReference>
<dbReference type="GO" id="GO:0003700">
    <property type="term" value="F:DNA-binding transcription factor activity"/>
    <property type="evidence" value="ECO:0007669"/>
    <property type="project" value="TreeGrafter"/>
</dbReference>
<dbReference type="InterPro" id="IPR050397">
    <property type="entry name" value="Env_Response_Regulators"/>
</dbReference>
<dbReference type="InterPro" id="IPR018490">
    <property type="entry name" value="cNMP-bd_dom_sf"/>
</dbReference>
<dbReference type="Gene3D" id="2.60.120.10">
    <property type="entry name" value="Jelly Rolls"/>
    <property type="match status" value="1"/>
</dbReference>
<reference evidence="6" key="1">
    <citation type="submission" date="2016-10" db="EMBL/GenBank/DDBJ databases">
        <authorList>
            <person name="Varghese N."/>
            <person name="Submissions S."/>
        </authorList>
    </citation>
    <scope>NUCLEOTIDE SEQUENCE [LARGE SCALE GENOMIC DNA]</scope>
    <source>
        <strain evidence="6">Nm69</strain>
    </source>
</reference>
<dbReference type="InterPro" id="IPR036390">
    <property type="entry name" value="WH_DNA-bd_sf"/>
</dbReference>
<keyword evidence="3" id="KW-0804">Transcription</keyword>
<dbReference type="EMBL" id="FOSP01000001">
    <property type="protein sequence ID" value="SFK12637.1"/>
    <property type="molecule type" value="Genomic_DNA"/>
</dbReference>
<organism evidence="5 6">
    <name type="scientific">Nitrosomonas aestuarii</name>
    <dbReference type="NCBI Taxonomy" id="52441"/>
    <lineage>
        <taxon>Bacteria</taxon>
        <taxon>Pseudomonadati</taxon>
        <taxon>Pseudomonadota</taxon>
        <taxon>Betaproteobacteria</taxon>
        <taxon>Nitrosomonadales</taxon>
        <taxon>Nitrosomonadaceae</taxon>
        <taxon>Nitrosomonas</taxon>
    </lineage>
</organism>
<dbReference type="GO" id="GO:0003677">
    <property type="term" value="F:DNA binding"/>
    <property type="evidence" value="ECO:0007669"/>
    <property type="project" value="UniProtKB-KW"/>
</dbReference>
<dbReference type="RefSeq" id="WP_090696253.1">
    <property type="nucleotide sequence ID" value="NZ_FOSP01000001.1"/>
</dbReference>
<accession>A0A1I3X0A7</accession>
<dbReference type="GO" id="GO:0005829">
    <property type="term" value="C:cytosol"/>
    <property type="evidence" value="ECO:0007669"/>
    <property type="project" value="TreeGrafter"/>
</dbReference>
<dbReference type="PANTHER" id="PTHR24567:SF75">
    <property type="entry name" value="FUMARATE AND NITRATE REDUCTION REGULATORY PROTEIN"/>
    <property type="match status" value="1"/>
</dbReference>
<dbReference type="FunFam" id="1.10.10.10:FF:000028">
    <property type="entry name" value="Fumarate/nitrate reduction transcriptional regulator Fnr"/>
    <property type="match status" value="1"/>
</dbReference>
<sequence>MLPESFVATNFDVAQLRTGCATCSLRELCLPVGLNDQEIEVLAEVTAHKRKVQRGGYLYRAGTKFQSLYAVKSGFLKTCILEEDGRQQVTGFHMTGELLGLDAISTELHTCDAIALEDSEVCEIPFAKLERISSIIPSLMHHFHKIMSREIVRDHDVMLLLGGMKAEERLANFLLNMSRRLAIRGYSETNFNLRMTREEIGSYLGLKLETVSRAFSKLQEEAVISVKNKHIQIHDLQRLKEKMGNSSCTT</sequence>
<dbReference type="AlphaFoldDB" id="A0A1I3X0A7"/>
<keyword evidence="1" id="KW-0805">Transcription regulation</keyword>
<dbReference type="Gene3D" id="1.10.10.10">
    <property type="entry name" value="Winged helix-like DNA-binding domain superfamily/Winged helix DNA-binding domain"/>
    <property type="match status" value="1"/>
</dbReference>
<dbReference type="InterPro" id="IPR000595">
    <property type="entry name" value="cNMP-bd_dom"/>
</dbReference>
<dbReference type="SUPFAM" id="SSF46785">
    <property type="entry name" value="Winged helix' DNA-binding domain"/>
    <property type="match status" value="1"/>
</dbReference>